<protein>
    <submittedName>
        <fullName evidence="1">Uncharacterized protein</fullName>
    </submittedName>
</protein>
<evidence type="ECO:0000313" key="1">
    <source>
        <dbReference type="EMBL" id="ELU43742.1"/>
    </source>
</evidence>
<reference evidence="1 2" key="1">
    <citation type="journal article" date="2013" name="Nat. Commun.">
        <title>The evolution and pathogenic mechanisms of the rice sheath blight pathogen.</title>
        <authorList>
            <person name="Zheng A."/>
            <person name="Lin R."/>
            <person name="Xu L."/>
            <person name="Qin P."/>
            <person name="Tang C."/>
            <person name="Ai P."/>
            <person name="Zhang D."/>
            <person name="Liu Y."/>
            <person name="Sun Z."/>
            <person name="Feng H."/>
            <person name="Wang Y."/>
            <person name="Chen Y."/>
            <person name="Liang X."/>
            <person name="Fu R."/>
            <person name="Li Q."/>
            <person name="Zhang J."/>
            <person name="Yu X."/>
            <person name="Xie Z."/>
            <person name="Ding L."/>
            <person name="Guan P."/>
            <person name="Tang J."/>
            <person name="Liang Y."/>
            <person name="Wang S."/>
            <person name="Deng Q."/>
            <person name="Li S."/>
            <person name="Zhu J."/>
            <person name="Wang L."/>
            <person name="Liu H."/>
            <person name="Li P."/>
        </authorList>
    </citation>
    <scope>NUCLEOTIDE SEQUENCE [LARGE SCALE GENOMIC DNA]</scope>
    <source>
        <strain evidence="2">AG-1 IA</strain>
    </source>
</reference>
<organism evidence="1 2">
    <name type="scientific">Thanatephorus cucumeris (strain AG1-IA)</name>
    <name type="common">Rice sheath blight fungus</name>
    <name type="synonym">Rhizoctonia solani</name>
    <dbReference type="NCBI Taxonomy" id="983506"/>
    <lineage>
        <taxon>Eukaryota</taxon>
        <taxon>Fungi</taxon>
        <taxon>Dikarya</taxon>
        <taxon>Basidiomycota</taxon>
        <taxon>Agaricomycotina</taxon>
        <taxon>Agaricomycetes</taxon>
        <taxon>Cantharellales</taxon>
        <taxon>Ceratobasidiaceae</taxon>
        <taxon>Rhizoctonia</taxon>
        <taxon>Rhizoctonia solani AG-1</taxon>
    </lineage>
</organism>
<dbReference type="AlphaFoldDB" id="L8X3P7"/>
<keyword evidence="2" id="KW-1185">Reference proteome</keyword>
<dbReference type="HOGENOM" id="CLU_2924319_0_0_1"/>
<comment type="caution">
    <text evidence="1">The sequence shown here is derived from an EMBL/GenBank/DDBJ whole genome shotgun (WGS) entry which is preliminary data.</text>
</comment>
<accession>L8X3P7</accession>
<name>L8X3P7_THACA</name>
<proteinExistence type="predicted"/>
<gene>
    <name evidence="1" type="ORF">AG1IA_02232</name>
</gene>
<dbReference type="Proteomes" id="UP000011668">
    <property type="component" value="Unassembled WGS sequence"/>
</dbReference>
<sequence length="61" mass="6999">MKQQLNQNYHSCPPKEESERVALRSLMLYELCCTKVTRRQLTMWSLTSTMEVMTSGGAAET</sequence>
<evidence type="ECO:0000313" key="2">
    <source>
        <dbReference type="Proteomes" id="UP000011668"/>
    </source>
</evidence>
<dbReference type="EMBL" id="AFRT01000493">
    <property type="protein sequence ID" value="ELU43742.1"/>
    <property type="molecule type" value="Genomic_DNA"/>
</dbReference>